<gene>
    <name evidence="9" type="ORF">F4560_007383</name>
</gene>
<dbReference type="Proteomes" id="UP000552097">
    <property type="component" value="Unassembled WGS sequence"/>
</dbReference>
<reference evidence="9 10" key="1">
    <citation type="submission" date="2020-08" db="EMBL/GenBank/DDBJ databases">
        <title>Sequencing the genomes of 1000 actinobacteria strains.</title>
        <authorList>
            <person name="Klenk H.-P."/>
        </authorList>
    </citation>
    <scope>NUCLEOTIDE SEQUENCE [LARGE SCALE GENOMIC DNA]</scope>
    <source>
        <strain evidence="9 10">DSM 45486</strain>
    </source>
</reference>
<protein>
    <submittedName>
        <fullName evidence="9">Putative RDD family membrane protein YckC</fullName>
    </submittedName>
</protein>
<name>A0A7W9HSE7_9PSEU</name>
<feature type="compositionally biased region" description="Low complexity" evidence="6">
    <location>
        <begin position="364"/>
        <end position="383"/>
    </location>
</feature>
<feature type="domain" description="RDD" evidence="8">
    <location>
        <begin position="202"/>
        <end position="328"/>
    </location>
</feature>
<evidence type="ECO:0000256" key="1">
    <source>
        <dbReference type="ARBA" id="ARBA00004651"/>
    </source>
</evidence>
<dbReference type="Pfam" id="PF06271">
    <property type="entry name" value="RDD"/>
    <property type="match status" value="1"/>
</dbReference>
<evidence type="ECO:0000256" key="5">
    <source>
        <dbReference type="ARBA" id="ARBA00023136"/>
    </source>
</evidence>
<evidence type="ECO:0000256" key="4">
    <source>
        <dbReference type="ARBA" id="ARBA00022989"/>
    </source>
</evidence>
<evidence type="ECO:0000256" key="2">
    <source>
        <dbReference type="ARBA" id="ARBA00022475"/>
    </source>
</evidence>
<keyword evidence="5 7" id="KW-0472">Membrane</keyword>
<dbReference type="EMBL" id="JACHMO010000001">
    <property type="protein sequence ID" value="MBB5807615.1"/>
    <property type="molecule type" value="Genomic_DNA"/>
</dbReference>
<comment type="caution">
    <text evidence="9">The sequence shown here is derived from an EMBL/GenBank/DDBJ whole genome shotgun (WGS) entry which is preliminary data.</text>
</comment>
<feature type="compositionally biased region" description="Polar residues" evidence="6">
    <location>
        <begin position="51"/>
        <end position="74"/>
    </location>
</feature>
<feature type="compositionally biased region" description="Pro residues" evidence="6">
    <location>
        <begin position="142"/>
        <end position="152"/>
    </location>
</feature>
<feature type="transmembrane region" description="Helical" evidence="7">
    <location>
        <begin position="240"/>
        <end position="262"/>
    </location>
</feature>
<proteinExistence type="predicted"/>
<feature type="region of interest" description="Disordered" evidence="6">
    <location>
        <begin position="342"/>
        <end position="383"/>
    </location>
</feature>
<accession>A0A7W9HSE7</accession>
<evidence type="ECO:0000259" key="8">
    <source>
        <dbReference type="Pfam" id="PF06271"/>
    </source>
</evidence>
<dbReference type="AlphaFoldDB" id="A0A7W9HSE7"/>
<keyword evidence="4 7" id="KW-1133">Transmembrane helix</keyword>
<organism evidence="9 10">
    <name type="scientific">Saccharothrix ecbatanensis</name>
    <dbReference type="NCBI Taxonomy" id="1105145"/>
    <lineage>
        <taxon>Bacteria</taxon>
        <taxon>Bacillati</taxon>
        <taxon>Actinomycetota</taxon>
        <taxon>Actinomycetes</taxon>
        <taxon>Pseudonocardiales</taxon>
        <taxon>Pseudonocardiaceae</taxon>
        <taxon>Saccharothrix</taxon>
    </lineage>
</organism>
<sequence>MNAPQPPENQQFGGQNQQEQGQGAQPPNADATQVVPSGSQPPAFPPPEATQVVSAGQQPASNPDATQVVSPGATQQPQSNPYGQPQQQPGSGAFPAQQPPGYGQQPPAQYGQQQQFGQQPYGQPGQPGQPAQQQQPYGQQPPSNPYGQPPANPYAQQQQQPNPYGQQPPANPYGQPAQQQQAWGAQPGYGQPAAFPPPAGGYAEWGTRAVGALIDYAAPGLIVGVLVFVGIMAGDPTISIILGLVAWVGLIGFMIYNSWYLAGTTGQSMGKKIAKVKLIKEETGQPIGFGNAFVRHLCHTVDSIACYVGWFAPLWELKKQTWADKIMGTVVVNAPEAAAPGGYPGGGGYGQQQPNPYGQPPASNPYGQPQQQNPYGQQPPQQW</sequence>
<evidence type="ECO:0000313" key="9">
    <source>
        <dbReference type="EMBL" id="MBB5807615.1"/>
    </source>
</evidence>
<evidence type="ECO:0000256" key="6">
    <source>
        <dbReference type="SAM" id="MobiDB-lite"/>
    </source>
</evidence>
<feature type="compositionally biased region" description="Low complexity" evidence="6">
    <location>
        <begin position="8"/>
        <end position="29"/>
    </location>
</feature>
<evidence type="ECO:0000313" key="10">
    <source>
        <dbReference type="Proteomes" id="UP000552097"/>
    </source>
</evidence>
<feature type="region of interest" description="Disordered" evidence="6">
    <location>
        <begin position="1"/>
        <end position="195"/>
    </location>
</feature>
<dbReference type="PANTHER" id="PTHR36115">
    <property type="entry name" value="PROLINE-RICH ANTIGEN HOMOLOG-RELATED"/>
    <property type="match status" value="1"/>
</dbReference>
<feature type="compositionally biased region" description="Low complexity" evidence="6">
    <location>
        <begin position="75"/>
        <end position="141"/>
    </location>
</feature>
<dbReference type="RefSeq" id="WP_184927647.1">
    <property type="nucleotide sequence ID" value="NZ_JACHMO010000001.1"/>
</dbReference>
<dbReference type="GO" id="GO:0005886">
    <property type="term" value="C:plasma membrane"/>
    <property type="evidence" value="ECO:0007669"/>
    <property type="project" value="UniProtKB-SubCell"/>
</dbReference>
<feature type="compositionally biased region" description="Low complexity" evidence="6">
    <location>
        <begin position="153"/>
        <end position="193"/>
    </location>
</feature>
<keyword evidence="10" id="KW-1185">Reference proteome</keyword>
<keyword evidence="3 7" id="KW-0812">Transmembrane</keyword>
<dbReference type="PANTHER" id="PTHR36115:SF6">
    <property type="entry name" value="PROLINE-RICH ANTIGEN HOMOLOG"/>
    <property type="match status" value="1"/>
</dbReference>
<evidence type="ECO:0000256" key="3">
    <source>
        <dbReference type="ARBA" id="ARBA00022692"/>
    </source>
</evidence>
<dbReference type="InterPro" id="IPR010432">
    <property type="entry name" value="RDD"/>
</dbReference>
<feature type="transmembrane region" description="Helical" evidence="7">
    <location>
        <begin position="213"/>
        <end position="234"/>
    </location>
</feature>
<dbReference type="InterPro" id="IPR051791">
    <property type="entry name" value="Pra-immunoreactive"/>
</dbReference>
<comment type="subcellular location">
    <subcellularLocation>
        <location evidence="1">Cell membrane</location>
        <topology evidence="1">Multi-pass membrane protein</topology>
    </subcellularLocation>
</comment>
<keyword evidence="2" id="KW-1003">Cell membrane</keyword>
<evidence type="ECO:0000256" key="7">
    <source>
        <dbReference type="SAM" id="Phobius"/>
    </source>
</evidence>